<reference evidence="5 6" key="1">
    <citation type="submission" date="2020-08" db="EMBL/GenBank/DDBJ databases">
        <title>Novel species isolated from subtropical streams in China.</title>
        <authorList>
            <person name="Lu H."/>
        </authorList>
    </citation>
    <scope>NUCLEOTIDE SEQUENCE [LARGE SCALE GENOMIC DNA]</scope>
    <source>
        <strain evidence="5 6">KACC 16656</strain>
    </source>
</reference>
<dbReference type="Gene3D" id="3.30.110.60">
    <property type="entry name" value="YhbY-like"/>
    <property type="match status" value="1"/>
</dbReference>
<dbReference type="InterPro" id="IPR051925">
    <property type="entry name" value="RNA-binding_domain"/>
</dbReference>
<proteinExistence type="predicted"/>
<evidence type="ECO:0000256" key="3">
    <source>
        <dbReference type="SAM" id="MobiDB-lite"/>
    </source>
</evidence>
<organism evidence="5 6">
    <name type="scientific">Undibacterium seohonense</name>
    <dbReference type="NCBI Taxonomy" id="1344950"/>
    <lineage>
        <taxon>Bacteria</taxon>
        <taxon>Pseudomonadati</taxon>
        <taxon>Pseudomonadota</taxon>
        <taxon>Betaproteobacteria</taxon>
        <taxon>Burkholderiales</taxon>
        <taxon>Oxalobacteraceae</taxon>
        <taxon>Undibacterium</taxon>
    </lineage>
</organism>
<evidence type="ECO:0000313" key="6">
    <source>
        <dbReference type="Proteomes" id="UP000648257"/>
    </source>
</evidence>
<dbReference type="SMART" id="SM01103">
    <property type="entry name" value="CRS1_YhbY"/>
    <property type="match status" value="1"/>
</dbReference>
<feature type="region of interest" description="Disordered" evidence="3">
    <location>
        <begin position="126"/>
        <end position="168"/>
    </location>
</feature>
<feature type="domain" description="CRM" evidence="4">
    <location>
        <begin position="14"/>
        <end position="110"/>
    </location>
</feature>
<dbReference type="Proteomes" id="UP000648257">
    <property type="component" value="Unassembled WGS sequence"/>
</dbReference>
<dbReference type="SUPFAM" id="SSF75471">
    <property type="entry name" value="YhbY-like"/>
    <property type="match status" value="1"/>
</dbReference>
<evidence type="ECO:0000256" key="1">
    <source>
        <dbReference type="ARBA" id="ARBA00022884"/>
    </source>
</evidence>
<evidence type="ECO:0000313" key="5">
    <source>
        <dbReference type="EMBL" id="MBC3805863.1"/>
    </source>
</evidence>
<evidence type="ECO:0000256" key="2">
    <source>
        <dbReference type="PROSITE-ProRule" id="PRU00626"/>
    </source>
</evidence>
<dbReference type="RefSeq" id="WP_186920597.1">
    <property type="nucleotide sequence ID" value="NZ_JACOFW010000001.1"/>
</dbReference>
<dbReference type="PANTHER" id="PTHR40065">
    <property type="entry name" value="RNA-BINDING PROTEIN YHBY"/>
    <property type="match status" value="1"/>
</dbReference>
<feature type="region of interest" description="Disordered" evidence="3">
    <location>
        <begin position="1"/>
        <end position="22"/>
    </location>
</feature>
<dbReference type="PROSITE" id="PS51295">
    <property type="entry name" value="CRM"/>
    <property type="match status" value="1"/>
</dbReference>
<dbReference type="InterPro" id="IPR035920">
    <property type="entry name" value="YhbY-like_sf"/>
</dbReference>
<dbReference type="InterPro" id="IPR001890">
    <property type="entry name" value="RNA-binding_CRM"/>
</dbReference>
<protein>
    <submittedName>
        <fullName evidence="5">YhbY family RNA-binding protein</fullName>
    </submittedName>
</protein>
<dbReference type="Pfam" id="PF01985">
    <property type="entry name" value="CRS1_YhbY"/>
    <property type="match status" value="1"/>
</dbReference>
<comment type="caution">
    <text evidence="5">The sequence shown here is derived from an EMBL/GenBank/DDBJ whole genome shotgun (WGS) entry which is preliminary data.</text>
</comment>
<feature type="compositionally biased region" description="Polar residues" evidence="3">
    <location>
        <begin position="158"/>
        <end position="168"/>
    </location>
</feature>
<dbReference type="PANTHER" id="PTHR40065:SF3">
    <property type="entry name" value="RNA-BINDING PROTEIN YHBY"/>
    <property type="match status" value="1"/>
</dbReference>
<name>A0ABR6WYX1_9BURK</name>
<keyword evidence="6" id="KW-1185">Reference proteome</keyword>
<gene>
    <name evidence="5" type="ORF">H8K52_00710</name>
</gene>
<dbReference type="EMBL" id="JACOFW010000001">
    <property type="protein sequence ID" value="MBC3805863.1"/>
    <property type="molecule type" value="Genomic_DNA"/>
</dbReference>
<evidence type="ECO:0000259" key="4">
    <source>
        <dbReference type="PROSITE" id="PS51295"/>
    </source>
</evidence>
<accession>A0ABR6WYX1</accession>
<sequence length="168" mass="18324">MSNDASTAKIKPKSKLTPAERSELRAEAHGFKPIVIIGEAGLTPAVKKEIDASLNSHGLIKVRVFGDDREARVAMYDTICEELDAEPVQHIGKLLVIYRPKIDGIKETKFVKRGKGLREVTIVKPSASGTKKPSVSKVLVKGNERVTQGGTIKRAKPRQSSVKKTGRD</sequence>
<keyword evidence="1 2" id="KW-0694">RNA-binding</keyword>